<dbReference type="SMART" id="SM00387">
    <property type="entry name" value="HATPase_c"/>
    <property type="match status" value="1"/>
</dbReference>
<dbReference type="InterPro" id="IPR003594">
    <property type="entry name" value="HATPase_dom"/>
</dbReference>
<keyword evidence="4" id="KW-0808">Transferase</keyword>
<dbReference type="SMART" id="SM00388">
    <property type="entry name" value="HisKA"/>
    <property type="match status" value="1"/>
</dbReference>
<evidence type="ECO:0000313" key="10">
    <source>
        <dbReference type="Proteomes" id="UP000242754"/>
    </source>
</evidence>
<reference evidence="9 10" key="1">
    <citation type="submission" date="2016-02" db="EMBL/GenBank/DDBJ databases">
        <authorList>
            <person name="Wen L."/>
            <person name="He K."/>
            <person name="Yang H."/>
        </authorList>
    </citation>
    <scope>NUCLEOTIDE SEQUENCE [LARGE SCALE GENOMIC DNA]</scope>
    <source>
        <strain evidence="9">Trichococcus palustris</strain>
    </source>
</reference>
<organism evidence="9 10">
    <name type="scientific">Trichococcus palustris</name>
    <dbReference type="NCBI Taxonomy" id="140314"/>
    <lineage>
        <taxon>Bacteria</taxon>
        <taxon>Bacillati</taxon>
        <taxon>Bacillota</taxon>
        <taxon>Bacilli</taxon>
        <taxon>Lactobacillales</taxon>
        <taxon>Carnobacteriaceae</taxon>
        <taxon>Trichococcus</taxon>
    </lineage>
</organism>
<evidence type="ECO:0000256" key="7">
    <source>
        <dbReference type="SAM" id="Phobius"/>
    </source>
</evidence>
<dbReference type="Gene3D" id="1.10.287.130">
    <property type="match status" value="1"/>
</dbReference>
<sequence>MEKKPTTRFLNAAVIGLFSIIVISLVIVARGFYAVQQNAITSGEAQLMQTVAYITSDLKIAIENRALALENLAQGVSPKQELVTAENPIGFPADPQSQLDHYFHSIDSQSDILIFLNADGSFERAWQFQEETIRELSEEAARPYLAADPSLATILTAADVSQNSREYFIEKESYINMYNTLTAADGHTMGYFIAPLNLEKMFNTKIYRNDSNDNDYSGYPIVKNEEMNVLMHPVKNQVGLDIISGRQEQFPNLDFSDLKRLEEVQLSQEEGTLSYYSYWWDEKNPTKVLKLGAFQWIDVGLAHWVVSLNSDFYEHNRIPIQNNYILLSLILLISAIILILVILFRGYHKKNLAYEENQRLLEKQKFENERHRLENRILKENKLETIGLLTTTIVHDMNNFLTPILGNAQLLMDEYAENDELVSELKEIYLAAEKGKDLSTNVLRFSKVSEGQQNKDTDLSEVLKETLSEISMLTPKSIRIESDLAPGIIVAAFEKQDLQVVIYNLLTNAFQAIGKKRGKVTVSLKKANEECNAALQKRSVVTRETKYALLTIVDDGPGIAKELDIKDLFDPFFTTKGSNGTGLGLFVVSSIADKYDWQIKMETKEKGLTVTVCIPLQ</sequence>
<feature type="transmembrane region" description="Helical" evidence="7">
    <location>
        <begin position="324"/>
        <end position="344"/>
    </location>
</feature>
<dbReference type="AlphaFoldDB" id="A0A143YPQ7"/>
<dbReference type="InterPro" id="IPR005467">
    <property type="entry name" value="His_kinase_dom"/>
</dbReference>
<dbReference type="GO" id="GO:0000155">
    <property type="term" value="F:phosphorelay sensor kinase activity"/>
    <property type="evidence" value="ECO:0007669"/>
    <property type="project" value="InterPro"/>
</dbReference>
<accession>A0A143YPQ7</accession>
<keyword evidence="7" id="KW-1133">Transmembrane helix</keyword>
<dbReference type="InterPro" id="IPR036890">
    <property type="entry name" value="HATPase_C_sf"/>
</dbReference>
<evidence type="ECO:0000256" key="1">
    <source>
        <dbReference type="ARBA" id="ARBA00000085"/>
    </source>
</evidence>
<evidence type="ECO:0000256" key="3">
    <source>
        <dbReference type="ARBA" id="ARBA00022553"/>
    </source>
</evidence>
<dbReference type="Gene3D" id="3.30.565.10">
    <property type="entry name" value="Histidine kinase-like ATPase, C-terminal domain"/>
    <property type="match status" value="1"/>
</dbReference>
<feature type="transmembrane region" description="Helical" evidence="7">
    <location>
        <begin position="12"/>
        <end position="33"/>
    </location>
</feature>
<dbReference type="SUPFAM" id="SSF55874">
    <property type="entry name" value="ATPase domain of HSP90 chaperone/DNA topoisomerase II/histidine kinase"/>
    <property type="match status" value="1"/>
</dbReference>
<keyword evidence="7" id="KW-0472">Membrane</keyword>
<dbReference type="PRINTS" id="PR00344">
    <property type="entry name" value="BCTRLSENSOR"/>
</dbReference>
<evidence type="ECO:0000256" key="5">
    <source>
        <dbReference type="ARBA" id="ARBA00022777"/>
    </source>
</evidence>
<keyword evidence="5" id="KW-0418">Kinase</keyword>
<evidence type="ECO:0000256" key="2">
    <source>
        <dbReference type="ARBA" id="ARBA00012438"/>
    </source>
</evidence>
<dbReference type="InterPro" id="IPR004358">
    <property type="entry name" value="Sig_transdc_His_kin-like_C"/>
</dbReference>
<dbReference type="SUPFAM" id="SSF47384">
    <property type="entry name" value="Homodimeric domain of signal transducing histidine kinase"/>
    <property type="match status" value="1"/>
</dbReference>
<name>A0A143YPQ7_9LACT</name>
<keyword evidence="10" id="KW-1185">Reference proteome</keyword>
<feature type="domain" description="Histidine kinase" evidence="8">
    <location>
        <begin position="392"/>
        <end position="617"/>
    </location>
</feature>
<dbReference type="CDD" id="cd00082">
    <property type="entry name" value="HisKA"/>
    <property type="match status" value="1"/>
</dbReference>
<dbReference type="InterPro" id="IPR036097">
    <property type="entry name" value="HisK_dim/P_sf"/>
</dbReference>
<dbReference type="Pfam" id="PF02518">
    <property type="entry name" value="HATPase_c"/>
    <property type="match status" value="1"/>
</dbReference>
<evidence type="ECO:0000259" key="8">
    <source>
        <dbReference type="PROSITE" id="PS50109"/>
    </source>
</evidence>
<gene>
    <name evidence="9" type="ORF">Tpal_1509</name>
</gene>
<evidence type="ECO:0000256" key="6">
    <source>
        <dbReference type="ARBA" id="ARBA00023012"/>
    </source>
</evidence>
<dbReference type="InterPro" id="IPR003661">
    <property type="entry name" value="HisK_dim/P_dom"/>
</dbReference>
<dbReference type="Proteomes" id="UP000242754">
    <property type="component" value="Unassembled WGS sequence"/>
</dbReference>
<evidence type="ECO:0000313" key="9">
    <source>
        <dbReference type="EMBL" id="CZQ92558.1"/>
    </source>
</evidence>
<dbReference type="RefSeq" id="WP_177194483.1">
    <property type="nucleotide sequence ID" value="NZ_FJNE01000004.1"/>
</dbReference>
<dbReference type="PROSITE" id="PS50109">
    <property type="entry name" value="HIS_KIN"/>
    <property type="match status" value="1"/>
</dbReference>
<dbReference type="STRING" id="140314.SAMN04488076_11615"/>
<dbReference type="EC" id="2.7.13.3" evidence="2"/>
<proteinExistence type="predicted"/>
<evidence type="ECO:0000256" key="4">
    <source>
        <dbReference type="ARBA" id="ARBA00022679"/>
    </source>
</evidence>
<dbReference type="EMBL" id="FJNE01000004">
    <property type="protein sequence ID" value="CZQ92558.1"/>
    <property type="molecule type" value="Genomic_DNA"/>
</dbReference>
<keyword evidence="3" id="KW-0597">Phosphoprotein</keyword>
<dbReference type="PANTHER" id="PTHR43065">
    <property type="entry name" value="SENSOR HISTIDINE KINASE"/>
    <property type="match status" value="1"/>
</dbReference>
<dbReference type="PANTHER" id="PTHR43065:SF42">
    <property type="entry name" value="TWO-COMPONENT SENSOR PPRA"/>
    <property type="match status" value="1"/>
</dbReference>
<keyword evidence="7" id="KW-0812">Transmembrane</keyword>
<comment type="catalytic activity">
    <reaction evidence="1">
        <text>ATP + protein L-histidine = ADP + protein N-phospho-L-histidine.</text>
        <dbReference type="EC" id="2.7.13.3"/>
    </reaction>
</comment>
<protein>
    <recommendedName>
        <fullName evidence="2">histidine kinase</fullName>
        <ecNumber evidence="2">2.7.13.3</ecNumber>
    </recommendedName>
</protein>
<keyword evidence="6" id="KW-0902">Two-component regulatory system</keyword>